<sequence>MHGMRQSPALVLPETASPRAAWTPPRRGGARRSQSAIYRRRLTAQAPLLGHRVVAARLSKIP</sequence>
<evidence type="ECO:0000256" key="1">
    <source>
        <dbReference type="SAM" id="MobiDB-lite"/>
    </source>
</evidence>
<evidence type="ECO:0000313" key="2">
    <source>
        <dbReference type="EMBL" id="RKQ33705.1"/>
    </source>
</evidence>
<dbReference type="Proteomes" id="UP000249516">
    <property type="component" value="Unassembled WGS sequence"/>
</dbReference>
<reference evidence="2 3" key="1">
    <citation type="submission" date="2018-10" db="EMBL/GenBank/DDBJ databases">
        <title>Kocuria tytouropygialis sp. nov., isolated from the uropygial gland of an American barn owl (Tyto furcata).</title>
        <authorList>
            <person name="Braun M.S."/>
            <person name="Wang E."/>
            <person name="Zimmermann S."/>
            <person name="Wagner H."/>
            <person name="Wink M."/>
        </authorList>
    </citation>
    <scope>NUCLEOTIDE SEQUENCE [LARGE SCALE GENOMIC DNA]</scope>
    <source>
        <strain evidence="2 3">442</strain>
    </source>
</reference>
<protein>
    <submittedName>
        <fullName evidence="2">Uncharacterized protein</fullName>
    </submittedName>
</protein>
<feature type="region of interest" description="Disordered" evidence="1">
    <location>
        <begin position="1"/>
        <end position="34"/>
    </location>
</feature>
<name>A0A495A403_9MICC</name>
<gene>
    <name evidence="2" type="ORF">C1C97_010850</name>
</gene>
<evidence type="ECO:0000313" key="3">
    <source>
        <dbReference type="Proteomes" id="UP000249516"/>
    </source>
</evidence>
<accession>A0A495A403</accession>
<dbReference type="EMBL" id="PNJG02000004">
    <property type="protein sequence ID" value="RKQ33705.1"/>
    <property type="molecule type" value="Genomic_DNA"/>
</dbReference>
<keyword evidence="3" id="KW-1185">Reference proteome</keyword>
<proteinExistence type="predicted"/>
<dbReference type="AlphaFoldDB" id="A0A495A403"/>
<comment type="caution">
    <text evidence="2">The sequence shown here is derived from an EMBL/GenBank/DDBJ whole genome shotgun (WGS) entry which is preliminary data.</text>
</comment>
<organism evidence="2 3">
    <name type="scientific">Kocuria tytonis</name>
    <dbReference type="NCBI Taxonomy" id="2054280"/>
    <lineage>
        <taxon>Bacteria</taxon>
        <taxon>Bacillati</taxon>
        <taxon>Actinomycetota</taxon>
        <taxon>Actinomycetes</taxon>
        <taxon>Micrococcales</taxon>
        <taxon>Micrococcaceae</taxon>
        <taxon>Kocuria</taxon>
    </lineage>
</organism>